<evidence type="ECO:0000256" key="5">
    <source>
        <dbReference type="ARBA" id="ARBA00022679"/>
    </source>
</evidence>
<dbReference type="GO" id="GO:0009228">
    <property type="term" value="P:thiamine biosynthetic process"/>
    <property type="evidence" value="ECO:0007669"/>
    <property type="project" value="UniProtKB-KW"/>
</dbReference>
<comment type="subunit">
    <text evidence="4">Homodimer.</text>
</comment>
<comment type="catalytic activity">
    <reaction evidence="11">
        <text>N(6)-(pyridoxal phosphate)-L-lysyl-[4-amino-5-hydroxymethyl-2-methylpyrimidine phosphate synthase] + L-histidyl-[4-amino-5-hydroxymethyl-2-methylpyrimidine phosphate synthase] + 2 Fe(3+) + 4 H2O = L-lysyl-[4-amino-5-hydroxymethyl-2-methylpyrimidine phosphate synthase] + (2S)-2-amino-5-hydroxy-4-oxopentanoyl-[4-amino-5-hydroxymethyl-2-methylpyrimidine phosphate synthase] + 4-amino-2-methyl-5-(phosphooxymethyl)pyrimidine + 3-oxopropanoate + 2 Fe(2+) + 2 H(+)</text>
        <dbReference type="Rhea" id="RHEA:65756"/>
        <dbReference type="Rhea" id="RHEA-COMP:16892"/>
        <dbReference type="Rhea" id="RHEA-COMP:16893"/>
        <dbReference type="Rhea" id="RHEA-COMP:16894"/>
        <dbReference type="Rhea" id="RHEA-COMP:16895"/>
        <dbReference type="ChEBI" id="CHEBI:15377"/>
        <dbReference type="ChEBI" id="CHEBI:15378"/>
        <dbReference type="ChEBI" id="CHEBI:29033"/>
        <dbReference type="ChEBI" id="CHEBI:29034"/>
        <dbReference type="ChEBI" id="CHEBI:29969"/>
        <dbReference type="ChEBI" id="CHEBI:29979"/>
        <dbReference type="ChEBI" id="CHEBI:33190"/>
        <dbReference type="ChEBI" id="CHEBI:58354"/>
        <dbReference type="ChEBI" id="CHEBI:143915"/>
        <dbReference type="ChEBI" id="CHEBI:157692"/>
    </reaction>
    <physiologicalReaction direction="left-to-right" evidence="11">
        <dbReference type="Rhea" id="RHEA:65757"/>
    </physiologicalReaction>
</comment>
<evidence type="ECO:0000256" key="2">
    <source>
        <dbReference type="ARBA" id="ARBA00004948"/>
    </source>
</evidence>
<dbReference type="PROSITE" id="PS51257">
    <property type="entry name" value="PROKAR_LIPOPROTEIN"/>
    <property type="match status" value="1"/>
</dbReference>
<dbReference type="Gene3D" id="3.40.190.10">
    <property type="entry name" value="Periplasmic binding protein-like II"/>
    <property type="match status" value="2"/>
</dbReference>
<evidence type="ECO:0000256" key="7">
    <source>
        <dbReference type="ARBA" id="ARBA00022898"/>
    </source>
</evidence>
<evidence type="ECO:0000256" key="3">
    <source>
        <dbReference type="ARBA" id="ARBA00009406"/>
    </source>
</evidence>
<dbReference type="EMBL" id="JACHVC010000013">
    <property type="protein sequence ID" value="MBC2607891.1"/>
    <property type="molecule type" value="Genomic_DNA"/>
</dbReference>
<name>A0A7X1B976_9BACT</name>
<evidence type="ECO:0000256" key="6">
    <source>
        <dbReference type="ARBA" id="ARBA00022723"/>
    </source>
</evidence>
<dbReference type="GO" id="GO:0046872">
    <property type="term" value="F:metal ion binding"/>
    <property type="evidence" value="ECO:0007669"/>
    <property type="project" value="UniProtKB-KW"/>
</dbReference>
<dbReference type="Proteomes" id="UP000526501">
    <property type="component" value="Unassembled WGS sequence"/>
</dbReference>
<evidence type="ECO:0000256" key="10">
    <source>
        <dbReference type="ARBA" id="ARBA00033171"/>
    </source>
</evidence>
<keyword evidence="5" id="KW-0808">Transferase</keyword>
<sequence length="392" mass="43595">MRRAENQDRRASSLACVFAFWGLSLAGCGGDSSPEEQTISLEEQAQSKAAALAFEASLEETERLVRERMPASSYVDQTLMPKIEDLSTAPEFDEVVKLRVGAPWVFNDETAPWYIGQELGYFREAGLEIELVEGGPGRNPFTLLLGGQLDIAVSAYFSLVPTVRTSPTGGDVVVINAVLKNTPAGVLAIDHSIPQDQRSDWKLKPEDMRNKVLGVQAGSDRHAAIYLQASGIPEESVEVIRVGNSPEALMSGRVDFMLAWIVNQPRILEANGFKNWAFFLVSDYYYTSPSDVSVVLREMLESRPDVVYRYNWALLKSVRYLLEHSDDAAEITARYIPDAGLDLEQIKWRFDLQRSLIEGTNPEDLLMIDVAELDKVVAYNIQAGTVEMPPEN</sequence>
<comment type="function">
    <text evidence="1">Responsible for the formation of the pyrimidine heterocycle in the thiamine biosynthesis pathway. Catalyzes the formation of hydroxymethylpyrimidine phosphate (HMP-P) from histidine and pyridoxal phosphate (PLP). The protein uses PLP and the active site histidine to form HMP-P, generating an inactive enzyme. The enzyme can only undergo a single turnover, which suggests it is a suicide enzyme.</text>
</comment>
<dbReference type="GO" id="GO:0016740">
    <property type="term" value="F:transferase activity"/>
    <property type="evidence" value="ECO:0007669"/>
    <property type="project" value="UniProtKB-KW"/>
</dbReference>
<comment type="similarity">
    <text evidence="3">Belongs to the NMT1/THI5 family.</text>
</comment>
<keyword evidence="9" id="KW-0408">Iron</keyword>
<proteinExistence type="inferred from homology"/>
<keyword evidence="8" id="KW-0784">Thiamine biosynthesis</keyword>
<organism evidence="13 14">
    <name type="scientific">Pelagicoccus albus</name>
    <dbReference type="NCBI Taxonomy" id="415222"/>
    <lineage>
        <taxon>Bacteria</taxon>
        <taxon>Pseudomonadati</taxon>
        <taxon>Verrucomicrobiota</taxon>
        <taxon>Opitutia</taxon>
        <taxon>Puniceicoccales</taxon>
        <taxon>Pelagicoccaceae</taxon>
        <taxon>Pelagicoccus</taxon>
    </lineage>
</organism>
<evidence type="ECO:0000256" key="1">
    <source>
        <dbReference type="ARBA" id="ARBA00003469"/>
    </source>
</evidence>
<dbReference type="PANTHER" id="PTHR31528">
    <property type="entry name" value="4-AMINO-5-HYDROXYMETHYL-2-METHYLPYRIMIDINE PHOSPHATE SYNTHASE THI11-RELATED"/>
    <property type="match status" value="1"/>
</dbReference>
<feature type="domain" description="SsuA/THI5-like" evidence="12">
    <location>
        <begin position="109"/>
        <end position="328"/>
    </location>
</feature>
<comment type="pathway">
    <text evidence="2">Cofactor biosynthesis; thiamine diphosphate biosynthesis.</text>
</comment>
<evidence type="ECO:0000256" key="4">
    <source>
        <dbReference type="ARBA" id="ARBA00011738"/>
    </source>
</evidence>
<gene>
    <name evidence="13" type="ORF">H5P27_17690</name>
</gene>
<accession>A0A7X1B976</accession>
<dbReference type="InterPro" id="IPR027939">
    <property type="entry name" value="NMT1/THI5"/>
</dbReference>
<dbReference type="PANTHER" id="PTHR31528:SF1">
    <property type="entry name" value="4-AMINO-5-HYDROXYMETHYL-2-METHYLPYRIMIDINE PHOSPHATE SYNTHASE THI11-RELATED"/>
    <property type="match status" value="1"/>
</dbReference>
<evidence type="ECO:0000313" key="13">
    <source>
        <dbReference type="EMBL" id="MBC2607891.1"/>
    </source>
</evidence>
<evidence type="ECO:0000256" key="8">
    <source>
        <dbReference type="ARBA" id="ARBA00022977"/>
    </source>
</evidence>
<dbReference type="AlphaFoldDB" id="A0A7X1B976"/>
<dbReference type="InterPro" id="IPR015168">
    <property type="entry name" value="SsuA/THI5"/>
</dbReference>
<evidence type="ECO:0000256" key="11">
    <source>
        <dbReference type="ARBA" id="ARBA00048179"/>
    </source>
</evidence>
<keyword evidence="7" id="KW-0663">Pyridoxal phosphate</keyword>
<reference evidence="13 14" key="1">
    <citation type="submission" date="2020-07" db="EMBL/GenBank/DDBJ databases">
        <authorList>
            <person name="Feng X."/>
        </authorList>
    </citation>
    <scope>NUCLEOTIDE SEQUENCE [LARGE SCALE GENOMIC DNA]</scope>
    <source>
        <strain evidence="13 14">JCM23202</strain>
    </source>
</reference>
<evidence type="ECO:0000256" key="9">
    <source>
        <dbReference type="ARBA" id="ARBA00023004"/>
    </source>
</evidence>
<dbReference type="Pfam" id="PF09084">
    <property type="entry name" value="NMT1"/>
    <property type="match status" value="1"/>
</dbReference>
<protein>
    <recommendedName>
        <fullName evidence="10">Thiamine pyrimidine synthase</fullName>
    </recommendedName>
</protein>
<evidence type="ECO:0000313" key="14">
    <source>
        <dbReference type="Proteomes" id="UP000526501"/>
    </source>
</evidence>
<dbReference type="SUPFAM" id="SSF53850">
    <property type="entry name" value="Periplasmic binding protein-like II"/>
    <property type="match status" value="1"/>
</dbReference>
<keyword evidence="14" id="KW-1185">Reference proteome</keyword>
<keyword evidence="6" id="KW-0479">Metal-binding</keyword>
<comment type="caution">
    <text evidence="13">The sequence shown here is derived from an EMBL/GenBank/DDBJ whole genome shotgun (WGS) entry which is preliminary data.</text>
</comment>
<evidence type="ECO:0000259" key="12">
    <source>
        <dbReference type="Pfam" id="PF09084"/>
    </source>
</evidence>
<dbReference type="RefSeq" id="WP_185661754.1">
    <property type="nucleotide sequence ID" value="NZ_CAWPOO010000013.1"/>
</dbReference>